<dbReference type="AlphaFoldDB" id="A0A813HFJ4"/>
<keyword evidence="2" id="KW-1185">Reference proteome</keyword>
<reference evidence="1" key="1">
    <citation type="submission" date="2021-02" db="EMBL/GenBank/DDBJ databases">
        <authorList>
            <person name="Dougan E. K."/>
            <person name="Rhodes N."/>
            <person name="Thang M."/>
            <person name="Chan C."/>
        </authorList>
    </citation>
    <scope>NUCLEOTIDE SEQUENCE</scope>
</reference>
<gene>
    <name evidence="1" type="ORF">PGLA1383_LOCUS51767</name>
</gene>
<accession>A0A813HFJ4</accession>
<proteinExistence type="predicted"/>
<name>A0A813HFJ4_POLGL</name>
<sequence>VRLTQAAVRLLTSNDALSGQISFSQFQKALQDTSPMTSEAGRPNVIQDQASSIIADNCGAPEAPPGRLGALGKKFTDISADPFIRAASKLDKLVAKGPFSGNVVVQSNRPSAGNPLVARLAEPHSFGATKTMDDDVSEDPYGVRDMTRSATRMFVSGELDKAGFEKLLARFCVRPGPESELRKLINSHEQVGDGNFQAITRALAA</sequence>
<dbReference type="EMBL" id="CAJNNV010031447">
    <property type="protein sequence ID" value="CAE8636284.1"/>
    <property type="molecule type" value="Genomic_DNA"/>
</dbReference>
<dbReference type="Proteomes" id="UP000654075">
    <property type="component" value="Unassembled WGS sequence"/>
</dbReference>
<comment type="caution">
    <text evidence="1">The sequence shown here is derived from an EMBL/GenBank/DDBJ whole genome shotgun (WGS) entry which is preliminary data.</text>
</comment>
<evidence type="ECO:0000313" key="2">
    <source>
        <dbReference type="Proteomes" id="UP000654075"/>
    </source>
</evidence>
<protein>
    <submittedName>
        <fullName evidence="1">Uncharacterized protein</fullName>
    </submittedName>
</protein>
<evidence type="ECO:0000313" key="1">
    <source>
        <dbReference type="EMBL" id="CAE8636284.1"/>
    </source>
</evidence>
<organism evidence="1 2">
    <name type="scientific">Polarella glacialis</name>
    <name type="common">Dinoflagellate</name>
    <dbReference type="NCBI Taxonomy" id="89957"/>
    <lineage>
        <taxon>Eukaryota</taxon>
        <taxon>Sar</taxon>
        <taxon>Alveolata</taxon>
        <taxon>Dinophyceae</taxon>
        <taxon>Suessiales</taxon>
        <taxon>Suessiaceae</taxon>
        <taxon>Polarella</taxon>
    </lineage>
</organism>
<feature type="non-terminal residue" evidence="1">
    <location>
        <position position="205"/>
    </location>
</feature>
<dbReference type="OrthoDB" id="420661at2759"/>